<dbReference type="EMBL" id="QFOH01000002">
    <property type="protein sequence ID" value="PZP26348.1"/>
    <property type="molecule type" value="Genomic_DNA"/>
</dbReference>
<accession>A0A2W5D7A4</accession>
<dbReference type="CDD" id="cd07377">
    <property type="entry name" value="WHTH_GntR"/>
    <property type="match status" value="1"/>
</dbReference>
<dbReference type="GO" id="GO:0003677">
    <property type="term" value="F:DNA binding"/>
    <property type="evidence" value="ECO:0007669"/>
    <property type="project" value="UniProtKB-KW"/>
</dbReference>
<evidence type="ECO:0000256" key="5">
    <source>
        <dbReference type="ARBA" id="ARBA00023163"/>
    </source>
</evidence>
<dbReference type="SUPFAM" id="SSF53383">
    <property type="entry name" value="PLP-dependent transferases"/>
    <property type="match status" value="1"/>
</dbReference>
<dbReference type="AlphaFoldDB" id="A0A2W5D7A4"/>
<evidence type="ECO:0000256" key="4">
    <source>
        <dbReference type="ARBA" id="ARBA00023125"/>
    </source>
</evidence>
<dbReference type="InterPro" id="IPR015424">
    <property type="entry name" value="PyrdxlP-dep_Trfase"/>
</dbReference>
<dbReference type="Gene3D" id="3.40.640.10">
    <property type="entry name" value="Type I PLP-dependent aspartate aminotransferase-like (Major domain)"/>
    <property type="match status" value="1"/>
</dbReference>
<dbReference type="RefSeq" id="WP_273228992.1">
    <property type="nucleotide sequence ID" value="NZ_QFOH01000002.1"/>
</dbReference>
<dbReference type="Gene3D" id="1.10.10.10">
    <property type="entry name" value="Winged helix-like DNA-binding domain superfamily/Winged helix DNA-binding domain"/>
    <property type="match status" value="1"/>
</dbReference>
<dbReference type="GO" id="GO:0003700">
    <property type="term" value="F:DNA-binding transcription factor activity"/>
    <property type="evidence" value="ECO:0007669"/>
    <property type="project" value="InterPro"/>
</dbReference>
<dbReference type="SMART" id="SM00345">
    <property type="entry name" value="HTH_GNTR"/>
    <property type="match status" value="1"/>
</dbReference>
<dbReference type="Proteomes" id="UP000249198">
    <property type="component" value="Unassembled WGS sequence"/>
</dbReference>
<comment type="similarity">
    <text evidence="1">In the C-terminal section; belongs to the class-I pyridoxal-phosphate-dependent aminotransferase family.</text>
</comment>
<evidence type="ECO:0000313" key="7">
    <source>
        <dbReference type="EMBL" id="PZP26348.1"/>
    </source>
</evidence>
<evidence type="ECO:0000256" key="1">
    <source>
        <dbReference type="ARBA" id="ARBA00005384"/>
    </source>
</evidence>
<dbReference type="SUPFAM" id="SSF46785">
    <property type="entry name" value="Winged helix' DNA-binding domain"/>
    <property type="match status" value="1"/>
</dbReference>
<dbReference type="InterPro" id="IPR004839">
    <property type="entry name" value="Aminotransferase_I/II_large"/>
</dbReference>
<dbReference type="InterPro" id="IPR015421">
    <property type="entry name" value="PyrdxlP-dep_Trfase_major"/>
</dbReference>
<dbReference type="InterPro" id="IPR036388">
    <property type="entry name" value="WH-like_DNA-bd_sf"/>
</dbReference>
<comment type="caution">
    <text evidence="7">The sequence shown here is derived from an EMBL/GenBank/DDBJ whole genome shotgun (WGS) entry which is preliminary data.</text>
</comment>
<evidence type="ECO:0000313" key="8">
    <source>
        <dbReference type="Proteomes" id="UP000249198"/>
    </source>
</evidence>
<keyword evidence="2" id="KW-0663">Pyridoxal phosphate</keyword>
<dbReference type="InterPro" id="IPR051446">
    <property type="entry name" value="HTH_trans_reg/aminotransferase"/>
</dbReference>
<dbReference type="Pfam" id="PF00392">
    <property type="entry name" value="GntR"/>
    <property type="match status" value="1"/>
</dbReference>
<evidence type="ECO:0000256" key="3">
    <source>
        <dbReference type="ARBA" id="ARBA00023015"/>
    </source>
</evidence>
<organism evidence="7 8">
    <name type="scientific">Pseudomonas kuykendallii</name>
    <dbReference type="NCBI Taxonomy" id="1007099"/>
    <lineage>
        <taxon>Bacteria</taxon>
        <taxon>Pseudomonadati</taxon>
        <taxon>Pseudomonadota</taxon>
        <taxon>Gammaproteobacteria</taxon>
        <taxon>Pseudomonadales</taxon>
        <taxon>Pseudomonadaceae</taxon>
        <taxon>Pseudomonas</taxon>
    </lineage>
</organism>
<dbReference type="Pfam" id="PF00155">
    <property type="entry name" value="Aminotran_1_2"/>
    <property type="match status" value="1"/>
</dbReference>
<sequence>MRNDLPDLRPDRAEGTPIYLQLYARFRRAIAQGQLRPGDRVPAVRALASELNLARGTVEAAYQLLVSEGYLMPRGPAGTVVSPQLATHAYSAVAPEVLPQSSFHADAGSAERPLQLGLPALDAFPRALWTRLAARRLRSQSGNDLAYPNARGDAALRGAIAAYLGVSRGIACSAQQVFITAGHRGSLDLICRTLLQPGDACWFEDPGYPHARLLLEGAGARLVPLPVDGEGLCVDVGLQRAANARFAVVTPSHQSPLGVSLSLPRRLALLDWANAAGAWVIEDDYDSEYRYQGRPLPALKSLDRQGRVLYAGTFSKVLFPGLRLAYLVVPEGQVARFVRSAEVFQQHCPSLSQATVADFLTQGHFARHLRRMRNLYALRRGYLSDALHAAFGDRLRIDLQAGGIQLLAQLDTGEDDRALAERINACGIGVHALSNWTLQERHPPGLLMGFTNLASAEQARDVVARMKAAMQPSALP</sequence>
<dbReference type="PANTHER" id="PTHR46577:SF1">
    <property type="entry name" value="HTH-TYPE TRANSCRIPTIONAL REGULATORY PROTEIN GABR"/>
    <property type="match status" value="1"/>
</dbReference>
<evidence type="ECO:0000256" key="2">
    <source>
        <dbReference type="ARBA" id="ARBA00022898"/>
    </source>
</evidence>
<dbReference type="InterPro" id="IPR036390">
    <property type="entry name" value="WH_DNA-bd_sf"/>
</dbReference>
<dbReference type="PANTHER" id="PTHR46577">
    <property type="entry name" value="HTH-TYPE TRANSCRIPTIONAL REGULATORY PROTEIN GABR"/>
    <property type="match status" value="1"/>
</dbReference>
<evidence type="ECO:0000259" key="6">
    <source>
        <dbReference type="PROSITE" id="PS50949"/>
    </source>
</evidence>
<dbReference type="InterPro" id="IPR000524">
    <property type="entry name" value="Tscrpt_reg_HTH_GntR"/>
</dbReference>
<proteinExistence type="inferred from homology"/>
<keyword evidence="3" id="KW-0805">Transcription regulation</keyword>
<keyword evidence="4 7" id="KW-0238">DNA-binding</keyword>
<keyword evidence="5" id="KW-0804">Transcription</keyword>
<dbReference type="CDD" id="cd00609">
    <property type="entry name" value="AAT_like"/>
    <property type="match status" value="1"/>
</dbReference>
<dbReference type="PROSITE" id="PS50949">
    <property type="entry name" value="HTH_GNTR"/>
    <property type="match status" value="1"/>
</dbReference>
<gene>
    <name evidence="7" type="ORF">DI599_01660</name>
</gene>
<dbReference type="GO" id="GO:0030170">
    <property type="term" value="F:pyridoxal phosphate binding"/>
    <property type="evidence" value="ECO:0007669"/>
    <property type="project" value="InterPro"/>
</dbReference>
<feature type="domain" description="HTH gntR-type" evidence="6">
    <location>
        <begin position="16"/>
        <end position="84"/>
    </location>
</feature>
<name>A0A2W5D7A4_9PSED</name>
<reference evidence="7 8" key="1">
    <citation type="submission" date="2017-08" db="EMBL/GenBank/DDBJ databases">
        <title>Infants hospitalized years apart are colonized by the same room-sourced microbial strains.</title>
        <authorList>
            <person name="Brooks B."/>
            <person name="Olm M.R."/>
            <person name="Firek B.A."/>
            <person name="Baker R."/>
            <person name="Thomas B.C."/>
            <person name="Morowitz M.J."/>
            <person name="Banfield J.F."/>
        </authorList>
    </citation>
    <scope>NUCLEOTIDE SEQUENCE [LARGE SCALE GENOMIC DNA]</scope>
    <source>
        <strain evidence="7">S2_009_000_R2_77</strain>
    </source>
</reference>
<protein>
    <submittedName>
        <fullName evidence="7">DNA-binding protein</fullName>
    </submittedName>
</protein>